<evidence type="ECO:0000256" key="2">
    <source>
        <dbReference type="SAM" id="Phobius"/>
    </source>
</evidence>
<dbReference type="PANTHER" id="PTHR36435">
    <property type="entry name" value="SLR1288 PROTEIN"/>
    <property type="match status" value="1"/>
</dbReference>
<keyword evidence="4" id="KW-0645">Protease</keyword>
<feature type="transmembrane region" description="Helical" evidence="2">
    <location>
        <begin position="156"/>
        <end position="174"/>
    </location>
</feature>
<keyword evidence="4" id="KW-0378">Hydrolase</keyword>
<evidence type="ECO:0000256" key="1">
    <source>
        <dbReference type="SAM" id="MobiDB-lite"/>
    </source>
</evidence>
<feature type="transmembrane region" description="Helical" evidence="2">
    <location>
        <begin position="195"/>
        <end position="214"/>
    </location>
</feature>
<dbReference type="GO" id="GO:0080120">
    <property type="term" value="P:CAAX-box protein maturation"/>
    <property type="evidence" value="ECO:0007669"/>
    <property type="project" value="UniProtKB-ARBA"/>
</dbReference>
<proteinExistence type="predicted"/>
<protein>
    <submittedName>
        <fullName evidence="4">CPBP family intramembrane metalloprotease</fullName>
    </submittedName>
</protein>
<feature type="transmembrane region" description="Helical" evidence="2">
    <location>
        <begin position="234"/>
        <end position="255"/>
    </location>
</feature>
<dbReference type="EMBL" id="JANAFB010000024">
    <property type="protein sequence ID" value="MCP3426388.1"/>
    <property type="molecule type" value="Genomic_DNA"/>
</dbReference>
<feature type="domain" description="CAAX prenyl protease 2/Lysostaphin resistance protein A-like" evidence="3">
    <location>
        <begin position="159"/>
        <end position="246"/>
    </location>
</feature>
<evidence type="ECO:0000313" key="5">
    <source>
        <dbReference type="Proteomes" id="UP001139502"/>
    </source>
</evidence>
<dbReference type="InterPro" id="IPR003675">
    <property type="entry name" value="Rce1/LyrA-like_dom"/>
</dbReference>
<name>A0A9X2HLD0_9MICC</name>
<sequence>MMSRHPESRSTADAPAGVASAPSPVRPHEPAAPTLRTTALALLWVAAISALVLATFIAAMFAIPNASQHLVDGLALTILIQGSLSTLALVTVARRRGVHLAALGCVRPTRRMAHLLWQVPLILLAAVLVQGMMVALSDGAAEEGGTQLTADLAGANPAFALAGFLGIALVTPFWEELAFRGLLFGSVRHRWGTTAAVLTTSIIFAAVHLFPLLMPYLIALGCGAAWLRLFHRNIWAPISLHVVVNSIAGGVVLTAL</sequence>
<evidence type="ECO:0000313" key="4">
    <source>
        <dbReference type="EMBL" id="MCP3426388.1"/>
    </source>
</evidence>
<feature type="transmembrane region" description="Helical" evidence="2">
    <location>
        <begin position="115"/>
        <end position="136"/>
    </location>
</feature>
<dbReference type="AlphaFoldDB" id="A0A9X2HLD0"/>
<feature type="transmembrane region" description="Helical" evidence="2">
    <location>
        <begin position="41"/>
        <end position="63"/>
    </location>
</feature>
<organism evidence="4 5">
    <name type="scientific">Rothia santali</name>
    <dbReference type="NCBI Taxonomy" id="2949643"/>
    <lineage>
        <taxon>Bacteria</taxon>
        <taxon>Bacillati</taxon>
        <taxon>Actinomycetota</taxon>
        <taxon>Actinomycetes</taxon>
        <taxon>Micrococcales</taxon>
        <taxon>Micrococcaceae</taxon>
        <taxon>Rothia</taxon>
    </lineage>
</organism>
<keyword evidence="2" id="KW-0812">Transmembrane</keyword>
<reference evidence="4" key="1">
    <citation type="submission" date="2022-06" db="EMBL/GenBank/DDBJ databases">
        <title>Rothia sp. isolated from sandalwood seedling.</title>
        <authorList>
            <person name="Tuikhar N."/>
            <person name="Kirdat K."/>
            <person name="Thorat V."/>
            <person name="Swetha P."/>
            <person name="Padma S."/>
            <person name="Sundararaj R."/>
            <person name="Yadav A."/>
        </authorList>
    </citation>
    <scope>NUCLEOTIDE SEQUENCE</scope>
    <source>
        <strain evidence="4">AR01</strain>
    </source>
</reference>
<dbReference type="Proteomes" id="UP001139502">
    <property type="component" value="Unassembled WGS sequence"/>
</dbReference>
<keyword evidence="2" id="KW-1133">Transmembrane helix</keyword>
<feature type="compositionally biased region" description="Low complexity" evidence="1">
    <location>
        <begin position="11"/>
        <end position="23"/>
    </location>
</feature>
<evidence type="ECO:0000259" key="3">
    <source>
        <dbReference type="Pfam" id="PF02517"/>
    </source>
</evidence>
<dbReference type="PANTHER" id="PTHR36435:SF1">
    <property type="entry name" value="CAAX AMINO TERMINAL PROTEASE FAMILY PROTEIN"/>
    <property type="match status" value="1"/>
</dbReference>
<gene>
    <name evidence="4" type="ORF">NBM05_10340</name>
</gene>
<feature type="compositionally biased region" description="Basic and acidic residues" evidence="1">
    <location>
        <begin position="1"/>
        <end position="10"/>
    </location>
</feature>
<dbReference type="GO" id="GO:0004175">
    <property type="term" value="F:endopeptidase activity"/>
    <property type="evidence" value="ECO:0007669"/>
    <property type="project" value="UniProtKB-ARBA"/>
</dbReference>
<dbReference type="GO" id="GO:0008237">
    <property type="term" value="F:metallopeptidase activity"/>
    <property type="evidence" value="ECO:0007669"/>
    <property type="project" value="UniProtKB-KW"/>
</dbReference>
<dbReference type="Pfam" id="PF02517">
    <property type="entry name" value="Rce1-like"/>
    <property type="match status" value="1"/>
</dbReference>
<feature type="region of interest" description="Disordered" evidence="1">
    <location>
        <begin position="1"/>
        <end position="30"/>
    </location>
</feature>
<keyword evidence="5" id="KW-1185">Reference proteome</keyword>
<keyword evidence="2" id="KW-0472">Membrane</keyword>
<keyword evidence="4" id="KW-0482">Metalloprotease</keyword>
<feature type="transmembrane region" description="Helical" evidence="2">
    <location>
        <begin position="75"/>
        <end position="94"/>
    </location>
</feature>
<accession>A0A9X2HLD0</accession>
<comment type="caution">
    <text evidence="4">The sequence shown here is derived from an EMBL/GenBank/DDBJ whole genome shotgun (WGS) entry which is preliminary data.</text>
</comment>
<dbReference type="InterPro" id="IPR052710">
    <property type="entry name" value="CAAX_protease"/>
</dbReference>